<dbReference type="Proteomes" id="UP000789920">
    <property type="component" value="Unassembled WGS sequence"/>
</dbReference>
<gene>
    <name evidence="1" type="ORF">RPERSI_LOCUS34383</name>
</gene>
<name>A0ACA9SRB4_9GLOM</name>
<protein>
    <submittedName>
        <fullName evidence="1">11694_t:CDS:1</fullName>
    </submittedName>
</protein>
<comment type="caution">
    <text evidence="1">The sequence shown here is derived from an EMBL/GenBank/DDBJ whole genome shotgun (WGS) entry which is preliminary data.</text>
</comment>
<accession>A0ACA9SRB4</accession>
<sequence>ISDEKQELQIIDSIKLNLLTKCLDRLEVSVNEQKSKLTEVLTKLKNPDTLFNSIEIEKSKGKKHTKR</sequence>
<evidence type="ECO:0000313" key="2">
    <source>
        <dbReference type="Proteomes" id="UP000789920"/>
    </source>
</evidence>
<proteinExistence type="predicted"/>
<feature type="non-terminal residue" evidence="1">
    <location>
        <position position="1"/>
    </location>
</feature>
<reference evidence="1" key="1">
    <citation type="submission" date="2021-06" db="EMBL/GenBank/DDBJ databases">
        <authorList>
            <person name="Kallberg Y."/>
            <person name="Tangrot J."/>
            <person name="Rosling A."/>
        </authorList>
    </citation>
    <scope>NUCLEOTIDE SEQUENCE</scope>
    <source>
        <strain evidence="1">MA461A</strain>
    </source>
</reference>
<dbReference type="EMBL" id="CAJVQC010153561">
    <property type="protein sequence ID" value="CAG8846924.1"/>
    <property type="molecule type" value="Genomic_DNA"/>
</dbReference>
<evidence type="ECO:0000313" key="1">
    <source>
        <dbReference type="EMBL" id="CAG8846924.1"/>
    </source>
</evidence>
<keyword evidence="2" id="KW-1185">Reference proteome</keyword>
<organism evidence="1 2">
    <name type="scientific">Racocetra persica</name>
    <dbReference type="NCBI Taxonomy" id="160502"/>
    <lineage>
        <taxon>Eukaryota</taxon>
        <taxon>Fungi</taxon>
        <taxon>Fungi incertae sedis</taxon>
        <taxon>Mucoromycota</taxon>
        <taxon>Glomeromycotina</taxon>
        <taxon>Glomeromycetes</taxon>
        <taxon>Diversisporales</taxon>
        <taxon>Gigasporaceae</taxon>
        <taxon>Racocetra</taxon>
    </lineage>
</organism>